<evidence type="ECO:0000313" key="3">
    <source>
        <dbReference type="Proteomes" id="UP000823941"/>
    </source>
</evidence>
<reference evidence="2 3" key="1">
    <citation type="submission" date="2021-06" db="EMBL/GenBank/DDBJ databases">
        <title>A haploid diamondback moth (Plutella xylostella L.) genome assembly resolves 31 chromosomes and identifies a diamide resistance mutation.</title>
        <authorList>
            <person name="Ward C.M."/>
            <person name="Perry K.D."/>
            <person name="Baker G."/>
            <person name="Powis K."/>
            <person name="Heckel D.G."/>
            <person name="Baxter S.W."/>
        </authorList>
    </citation>
    <scope>NUCLEOTIDE SEQUENCE [LARGE SCALE GENOMIC DNA]</scope>
    <source>
        <strain evidence="2 3">LV</strain>
        <tissue evidence="2">Single pupa</tissue>
    </source>
</reference>
<feature type="compositionally biased region" description="Gly residues" evidence="1">
    <location>
        <begin position="109"/>
        <end position="118"/>
    </location>
</feature>
<organism evidence="2 3">
    <name type="scientific">Plutella xylostella</name>
    <name type="common">Diamondback moth</name>
    <name type="synonym">Plutella maculipennis</name>
    <dbReference type="NCBI Taxonomy" id="51655"/>
    <lineage>
        <taxon>Eukaryota</taxon>
        <taxon>Metazoa</taxon>
        <taxon>Ecdysozoa</taxon>
        <taxon>Arthropoda</taxon>
        <taxon>Hexapoda</taxon>
        <taxon>Insecta</taxon>
        <taxon>Pterygota</taxon>
        <taxon>Neoptera</taxon>
        <taxon>Endopterygota</taxon>
        <taxon>Lepidoptera</taxon>
        <taxon>Glossata</taxon>
        <taxon>Ditrysia</taxon>
        <taxon>Yponomeutoidea</taxon>
        <taxon>Plutellidae</taxon>
        <taxon>Plutella</taxon>
    </lineage>
</organism>
<evidence type="ECO:0000313" key="2">
    <source>
        <dbReference type="EMBL" id="KAG7303082.1"/>
    </source>
</evidence>
<protein>
    <submittedName>
        <fullName evidence="2">Uncharacterized protein</fullName>
    </submittedName>
</protein>
<gene>
    <name evidence="2" type="ORF">JYU34_013109</name>
</gene>
<accession>A0ABQ7QCZ3</accession>
<dbReference type="EMBL" id="JAHIBW010000017">
    <property type="protein sequence ID" value="KAG7303082.1"/>
    <property type="molecule type" value="Genomic_DNA"/>
</dbReference>
<proteinExistence type="predicted"/>
<feature type="region of interest" description="Disordered" evidence="1">
    <location>
        <begin position="75"/>
        <end position="123"/>
    </location>
</feature>
<evidence type="ECO:0000256" key="1">
    <source>
        <dbReference type="SAM" id="MobiDB-lite"/>
    </source>
</evidence>
<comment type="caution">
    <text evidence="2">The sequence shown here is derived from an EMBL/GenBank/DDBJ whole genome shotgun (WGS) entry which is preliminary data.</text>
</comment>
<dbReference type="Proteomes" id="UP000823941">
    <property type="component" value="Chromosome 17"/>
</dbReference>
<sequence length="138" mass="14658">MVRIIRSADLEDTDTGHPAADSGARHSSSHIPYLLVTHSHWWSDSLVAASQLRVADVPAAGPLWARADARLRLLPPPQRPARRAPAQCGRRPSRHLRAGGTKRPSGVGAARGGGGGQAAAGLPPLRRRLLRALLRADS</sequence>
<name>A0ABQ7QCZ3_PLUXY</name>
<keyword evidence="3" id="KW-1185">Reference proteome</keyword>
<feature type="region of interest" description="Disordered" evidence="1">
    <location>
        <begin position="1"/>
        <end position="27"/>
    </location>
</feature>